<keyword evidence="6" id="KW-0687">Ribonucleoprotein</keyword>
<dbReference type="GO" id="GO:0003730">
    <property type="term" value="F:mRNA 3'-UTR binding"/>
    <property type="evidence" value="ECO:0007669"/>
    <property type="project" value="TreeGrafter"/>
</dbReference>
<organism evidence="6">
    <name type="scientific">Cacopsylla melanoneura</name>
    <dbReference type="NCBI Taxonomy" id="428564"/>
    <lineage>
        <taxon>Eukaryota</taxon>
        <taxon>Metazoa</taxon>
        <taxon>Ecdysozoa</taxon>
        <taxon>Arthropoda</taxon>
        <taxon>Hexapoda</taxon>
        <taxon>Insecta</taxon>
        <taxon>Pterygota</taxon>
        <taxon>Neoptera</taxon>
        <taxon>Paraneoptera</taxon>
        <taxon>Hemiptera</taxon>
        <taxon>Sternorrhyncha</taxon>
        <taxon>Psylloidea</taxon>
        <taxon>Psyllidae</taxon>
        <taxon>Psyllinae</taxon>
        <taxon>Cacopsylla</taxon>
    </lineage>
</organism>
<evidence type="ECO:0000256" key="2">
    <source>
        <dbReference type="ARBA" id="ARBA00022884"/>
    </source>
</evidence>
<feature type="compositionally biased region" description="Gly residues" evidence="4">
    <location>
        <begin position="217"/>
        <end position="228"/>
    </location>
</feature>
<dbReference type="PANTHER" id="PTHR48026:SF14">
    <property type="entry name" value="HETEROGENEOUS NUCLEAR RIBONUCLEOPROTEIN A1"/>
    <property type="match status" value="1"/>
</dbReference>
<evidence type="ECO:0000259" key="5">
    <source>
        <dbReference type="PROSITE" id="PS50102"/>
    </source>
</evidence>
<dbReference type="EMBL" id="HBUF01342550">
    <property type="protein sequence ID" value="CAG6705590.1"/>
    <property type="molecule type" value="Transcribed_RNA"/>
</dbReference>
<dbReference type="InterPro" id="IPR012677">
    <property type="entry name" value="Nucleotide-bd_a/b_plait_sf"/>
</dbReference>
<dbReference type="FunFam" id="3.30.70.330:FF:000040">
    <property type="entry name" value="Heterogeneous nuclear ribonucleoprotein A2/B1"/>
    <property type="match status" value="1"/>
</dbReference>
<keyword evidence="2 3" id="KW-0694">RNA-binding</keyword>
<dbReference type="InterPro" id="IPR000504">
    <property type="entry name" value="RRM_dom"/>
</dbReference>
<dbReference type="SMART" id="SM00360">
    <property type="entry name" value="RRM"/>
    <property type="match status" value="2"/>
</dbReference>
<dbReference type="AlphaFoldDB" id="A0A8D8UED2"/>
<proteinExistence type="predicted"/>
<dbReference type="GO" id="GO:0000398">
    <property type="term" value="P:mRNA splicing, via spliceosome"/>
    <property type="evidence" value="ECO:0007669"/>
    <property type="project" value="TreeGrafter"/>
</dbReference>
<reference evidence="6" key="1">
    <citation type="submission" date="2021-05" db="EMBL/GenBank/DDBJ databases">
        <authorList>
            <person name="Alioto T."/>
            <person name="Alioto T."/>
            <person name="Gomez Garrido J."/>
        </authorList>
    </citation>
    <scope>NUCLEOTIDE SEQUENCE</scope>
</reference>
<feature type="domain" description="RRM" evidence="5">
    <location>
        <begin position="17"/>
        <end position="93"/>
    </location>
</feature>
<feature type="compositionally biased region" description="Gly residues" evidence="4">
    <location>
        <begin position="323"/>
        <end position="334"/>
    </location>
</feature>
<feature type="region of interest" description="Disordered" evidence="4">
    <location>
        <begin position="191"/>
        <end position="334"/>
    </location>
</feature>
<feature type="compositionally biased region" description="Low complexity" evidence="4">
    <location>
        <begin position="206"/>
        <end position="216"/>
    </location>
</feature>
<dbReference type="EMBL" id="HBUF01342551">
    <property type="protein sequence ID" value="CAG6705591.1"/>
    <property type="molecule type" value="Transcribed_RNA"/>
</dbReference>
<dbReference type="SUPFAM" id="SSF54928">
    <property type="entry name" value="RNA-binding domain, RBD"/>
    <property type="match status" value="2"/>
</dbReference>
<dbReference type="GO" id="GO:0071013">
    <property type="term" value="C:catalytic step 2 spliceosome"/>
    <property type="evidence" value="ECO:0007669"/>
    <property type="project" value="TreeGrafter"/>
</dbReference>
<feature type="compositionally biased region" description="Gly residues" evidence="4">
    <location>
        <begin position="194"/>
        <end position="205"/>
    </location>
</feature>
<feature type="compositionally biased region" description="Gly residues" evidence="4">
    <location>
        <begin position="238"/>
        <end position="313"/>
    </location>
</feature>
<name>A0A8D8UED2_9HEMI</name>
<accession>A0A8D8UED2</accession>
<feature type="domain" description="RRM" evidence="5">
    <location>
        <begin position="108"/>
        <end position="184"/>
    </location>
</feature>
<dbReference type="GO" id="GO:0098687">
    <property type="term" value="C:chromosomal region"/>
    <property type="evidence" value="ECO:0007669"/>
    <property type="project" value="UniProtKB-ARBA"/>
</dbReference>
<dbReference type="PROSITE" id="PS50102">
    <property type="entry name" value="RRM"/>
    <property type="match status" value="2"/>
</dbReference>
<protein>
    <submittedName>
        <fullName evidence="6">Heterogeneous nuclear ribonucleoprotein 87F</fullName>
    </submittedName>
</protein>
<evidence type="ECO:0000256" key="1">
    <source>
        <dbReference type="ARBA" id="ARBA00022737"/>
    </source>
</evidence>
<evidence type="ECO:0000313" key="6">
    <source>
        <dbReference type="EMBL" id="CAG6705591.1"/>
    </source>
</evidence>
<dbReference type="InterPro" id="IPR035979">
    <property type="entry name" value="RBD_domain_sf"/>
</dbReference>
<dbReference type="PANTHER" id="PTHR48026">
    <property type="entry name" value="HOMOLOGOUS TO DROSOPHILA SQD (SQUID) PROTEIN"/>
    <property type="match status" value="1"/>
</dbReference>
<dbReference type="Pfam" id="PF00076">
    <property type="entry name" value="RRM_1"/>
    <property type="match status" value="2"/>
</dbReference>
<keyword evidence="1" id="KW-0677">Repeat</keyword>
<evidence type="ECO:0000256" key="3">
    <source>
        <dbReference type="PROSITE-ProRule" id="PRU00176"/>
    </source>
</evidence>
<dbReference type="Gene3D" id="3.30.70.330">
    <property type="match status" value="2"/>
</dbReference>
<dbReference type="CDD" id="cd12578">
    <property type="entry name" value="RRM1_hnRNPA_like"/>
    <property type="match status" value="1"/>
</dbReference>
<evidence type="ECO:0000256" key="4">
    <source>
        <dbReference type="SAM" id="MobiDB-lite"/>
    </source>
</evidence>
<sequence>MKPRYDDSNCSEPESLRKLFIGGLDYRTSDDSLKSFFETWGEIVDVVVMKDPITKRSRGFGFITYSESKMVDDAMSNRPHNIDGRVVETKRAVPRDEIGKPEANATVKKMFVGGLKDQEEEDLKEYFGQFGTIESVNMVTNKETGAKRGFAFVEFDDYDVVDKIVLQKNHNIAGQRVEVKKALSRSELEAVQNRGGGGGRGGPNQWGGPQNSWNPGAQGGGGWGGQSGGYQSNQWDQGGQGGGWGGQSGGGWGGQQGGGGGGGWGGQQGGGGWSSQGGTGGSWNAGGGGGGGGDYQQGYSGGPMRGGAAGYGGNQRSAPYGQSAGGGGGGGRRY</sequence>